<comment type="similarity">
    <text evidence="2">Belongs to the chromate ion transporter (CHR) (TC 2.A.51) family.</text>
</comment>
<keyword evidence="4 7" id="KW-0812">Transmembrane</keyword>
<evidence type="ECO:0000313" key="8">
    <source>
        <dbReference type="EMBL" id="OAH54324.1"/>
    </source>
</evidence>
<keyword evidence="6 7" id="KW-0472">Membrane</keyword>
<dbReference type="InterPro" id="IPR003370">
    <property type="entry name" value="Chromate_transpt"/>
</dbReference>
<reference evidence="8 9" key="1">
    <citation type="submission" date="2016-01" db="EMBL/GenBank/DDBJ databases">
        <title>Investigation of taxonomic status of Bacillus aminovorans.</title>
        <authorList>
            <person name="Verma A."/>
            <person name="Pal Y."/>
            <person name="Krishnamurthi S."/>
        </authorList>
    </citation>
    <scope>NUCLEOTIDE SEQUENCE [LARGE SCALE GENOMIC DNA]</scope>
    <source>
        <strain evidence="8 9">DSM 4337</strain>
    </source>
</reference>
<comment type="subcellular location">
    <subcellularLocation>
        <location evidence="1">Cell membrane</location>
        <topology evidence="1">Multi-pass membrane protein</topology>
    </subcellularLocation>
</comment>
<evidence type="ECO:0000256" key="1">
    <source>
        <dbReference type="ARBA" id="ARBA00004651"/>
    </source>
</evidence>
<feature type="transmembrane region" description="Helical" evidence="7">
    <location>
        <begin position="53"/>
        <end position="73"/>
    </location>
</feature>
<dbReference type="AlphaFoldDB" id="A0A177KMF7"/>
<dbReference type="PANTHER" id="PTHR43663">
    <property type="entry name" value="CHROMATE TRANSPORT PROTEIN-RELATED"/>
    <property type="match status" value="1"/>
</dbReference>
<feature type="transmembrane region" description="Helical" evidence="7">
    <location>
        <begin position="80"/>
        <end position="106"/>
    </location>
</feature>
<comment type="caution">
    <text evidence="8">The sequence shown here is derived from an EMBL/GenBank/DDBJ whole genome shotgun (WGS) entry which is preliminary data.</text>
</comment>
<dbReference type="OrthoDB" id="9027281at2"/>
<dbReference type="GO" id="GO:0005886">
    <property type="term" value="C:plasma membrane"/>
    <property type="evidence" value="ECO:0007669"/>
    <property type="project" value="UniProtKB-SubCell"/>
</dbReference>
<sequence>MKKKWAFLFDIFLTFFKIAPITFGGGYAMIPVIEREAVEKKEWLKQEEVTDLFALAGSIPGAIAINSATFIGYRIAGVAGAIAATIGVMIPTSAIVVCLSIFYLYFQDHPKVEAAFEGIRPAVVALIVFAAYKMRKGAVVDKTTFVVAALSVILLLFLHVHPVMMIALGAVAGILLISLKDKLGIETKVDDHKQNTDYFMGADI</sequence>
<feature type="transmembrane region" description="Helical" evidence="7">
    <location>
        <begin position="139"/>
        <end position="157"/>
    </location>
</feature>
<name>A0A177KMF7_9BACI</name>
<organism evidence="8 9">
    <name type="scientific">Domibacillus aminovorans</name>
    <dbReference type="NCBI Taxonomy" id="29332"/>
    <lineage>
        <taxon>Bacteria</taxon>
        <taxon>Bacillati</taxon>
        <taxon>Bacillota</taxon>
        <taxon>Bacilli</taxon>
        <taxon>Bacillales</taxon>
        <taxon>Bacillaceae</taxon>
        <taxon>Domibacillus</taxon>
    </lineage>
</organism>
<evidence type="ECO:0000313" key="9">
    <source>
        <dbReference type="Proteomes" id="UP000077271"/>
    </source>
</evidence>
<evidence type="ECO:0000256" key="3">
    <source>
        <dbReference type="ARBA" id="ARBA00022475"/>
    </source>
</evidence>
<dbReference type="InterPro" id="IPR052518">
    <property type="entry name" value="CHR_Transporter"/>
</dbReference>
<evidence type="ECO:0000256" key="6">
    <source>
        <dbReference type="ARBA" id="ARBA00023136"/>
    </source>
</evidence>
<dbReference type="EMBL" id="LQWZ01000033">
    <property type="protein sequence ID" value="OAH54324.1"/>
    <property type="molecule type" value="Genomic_DNA"/>
</dbReference>
<protein>
    <submittedName>
        <fullName evidence="8">Chromate transporter</fullName>
    </submittedName>
</protein>
<dbReference type="PANTHER" id="PTHR43663:SF2">
    <property type="entry name" value="CHROMATE TRANSPORT PROTEIN-RELATED"/>
    <property type="match status" value="1"/>
</dbReference>
<evidence type="ECO:0000256" key="2">
    <source>
        <dbReference type="ARBA" id="ARBA00005262"/>
    </source>
</evidence>
<accession>A0A177KMF7</accession>
<evidence type="ECO:0000256" key="7">
    <source>
        <dbReference type="SAM" id="Phobius"/>
    </source>
</evidence>
<feature type="transmembrane region" description="Helical" evidence="7">
    <location>
        <begin position="7"/>
        <end position="33"/>
    </location>
</feature>
<dbReference type="Proteomes" id="UP000077271">
    <property type="component" value="Unassembled WGS sequence"/>
</dbReference>
<keyword evidence="3" id="KW-1003">Cell membrane</keyword>
<gene>
    <name evidence="8" type="ORF">AWH48_06890</name>
</gene>
<evidence type="ECO:0000256" key="4">
    <source>
        <dbReference type="ARBA" id="ARBA00022692"/>
    </source>
</evidence>
<proteinExistence type="inferred from homology"/>
<dbReference type="Pfam" id="PF02417">
    <property type="entry name" value="Chromate_transp"/>
    <property type="match status" value="1"/>
</dbReference>
<keyword evidence="5 7" id="KW-1133">Transmembrane helix</keyword>
<evidence type="ECO:0000256" key="5">
    <source>
        <dbReference type="ARBA" id="ARBA00022989"/>
    </source>
</evidence>
<dbReference type="RefSeq" id="WP_018394978.1">
    <property type="nucleotide sequence ID" value="NZ_LQWZ01000033.1"/>
</dbReference>
<feature type="transmembrane region" description="Helical" evidence="7">
    <location>
        <begin position="112"/>
        <end position="132"/>
    </location>
</feature>
<dbReference type="GO" id="GO:0015109">
    <property type="term" value="F:chromate transmembrane transporter activity"/>
    <property type="evidence" value="ECO:0007669"/>
    <property type="project" value="InterPro"/>
</dbReference>